<dbReference type="PIRSF" id="PIRSF005719">
    <property type="entry name" value="SMC"/>
    <property type="match status" value="1"/>
</dbReference>
<dbReference type="Pfam" id="PF06470">
    <property type="entry name" value="SMC_hinge"/>
    <property type="match status" value="1"/>
</dbReference>
<keyword evidence="11" id="KW-1185">Reference proteome</keyword>
<feature type="domain" description="SMC hinge" evidence="9">
    <location>
        <begin position="501"/>
        <end position="612"/>
    </location>
</feature>
<feature type="coiled-coil region" evidence="8">
    <location>
        <begin position="698"/>
        <end position="743"/>
    </location>
</feature>
<dbReference type="InterPro" id="IPR024704">
    <property type="entry name" value="SMC"/>
</dbReference>
<protein>
    <recommendedName>
        <fullName evidence="7">Structural maintenance of chromosomes protein</fullName>
    </recommendedName>
</protein>
<dbReference type="InterPro" id="IPR010935">
    <property type="entry name" value="SMC_hinge"/>
</dbReference>
<proteinExistence type="inferred from homology"/>
<keyword evidence="4 8" id="KW-0175">Coiled coil</keyword>
<dbReference type="PANTHER" id="PTHR18937:SF12">
    <property type="entry name" value="STRUCTURAL MAINTENANCE OF CHROMOSOMES PROTEIN"/>
    <property type="match status" value="1"/>
</dbReference>
<dbReference type="Gene3D" id="1.20.1060.20">
    <property type="match status" value="1"/>
</dbReference>
<evidence type="ECO:0000313" key="11">
    <source>
        <dbReference type="Proteomes" id="UP001470230"/>
    </source>
</evidence>
<feature type="coiled-coil region" evidence="8">
    <location>
        <begin position="804"/>
        <end position="859"/>
    </location>
</feature>
<comment type="caution">
    <text evidence="10">The sequence shown here is derived from an EMBL/GenBank/DDBJ whole genome shotgun (WGS) entry which is preliminary data.</text>
</comment>
<evidence type="ECO:0000256" key="5">
    <source>
        <dbReference type="ARBA" id="ARBA00023242"/>
    </source>
</evidence>
<feature type="coiled-coil region" evidence="8">
    <location>
        <begin position="354"/>
        <end position="426"/>
    </location>
</feature>
<dbReference type="InterPro" id="IPR027417">
    <property type="entry name" value="P-loop_NTPase"/>
</dbReference>
<dbReference type="SUPFAM" id="SSF52540">
    <property type="entry name" value="P-loop containing nucleoside triphosphate hydrolases"/>
    <property type="match status" value="2"/>
</dbReference>
<dbReference type="Gene3D" id="3.40.50.300">
    <property type="entry name" value="P-loop containing nucleotide triphosphate hydrolases"/>
    <property type="match status" value="2"/>
</dbReference>
<sequence>MTNCRLVQIEVRDFKSFGGSHLIGPFEHFTGIVGPNGSGKSNVLDSLAFVFYLDRNPRSTSYIHSVIGSPRVDDCSVKVTLEEEEGKKKKKAVQHTYERVYNYEDKSILYIDEKEVDEEKYKEVISSKGFIPLIFVKQAEVDLIARKTPIELTQLFEEISGSKEFAKRYDELRIESEAAHEAVLMIEKRRRTAISERKHISGRKEEAARFRQLQKEEEKIQIESSIFQLFHMNKQIRQLDEKISALKEENVKLITESDEANEELKRIEHDKLSTSNKLVEIEEEYKEVEQEKREANANKINFSERQAMLSEQLNDAKTKLEQTSDAEIKRDTDLQNYRDECEMIKQELEKLPKVEKLEKDIQEYTNLREQASQQFDDITQALKKAMKERNLVYREINEMKDQYQSLQASKERKEDLIEQCKVNQQKEESRYKNIFTDIENYEGDKKLKEEKNKDDINKQKEMMRQLQDLEKKCDEIRRIEGSDKRKEKFNKLLTRMKTIIPGVYGQFSKLVRISHPKYEEAALKGWGGYADAIVVQDRETGIRCIQFLKEGGHGDVRLLPLNDLKPKKVTPKKGVLLLSNVMNYDPSIKNAVQFVCGHIAVVSSDKEANRLAFDDHMTVVTEDGKIFDPRGMITGGTSRNKPRLNTESLSDLEDRKAKLEEKLGTIGNEISKRKSELEDIDDKLFTLRPQLSYRLNKIDDLKKRIESMQTDIRYIDRQIKELTEKVEKKNKELSEKDEEIEKINFTQSENDKRIFKDFCKRVNVSDVKEFEITLLQDFDERYSKRLEYNSRLSQLDALITDIQNQNAQETTKKYRSQLDEFQQQLDEVTRQVEFYTSKDEQLQNQLNEIKAKRKEILDEDKSNRSEAKDKRKICQEYTEKLEKNTDDTNNAKHEMKTAMAVVRSVLQQCKLSNVELPKINKTKRGKKSKKNDDDEELVDEIIEADEAELLDTPSSFTQENLDKRELDEIDFKSLTAAQRNMPIEDVKSQTKQYEKELEEVRSRIKQIRPDLKSDDRYTKVEEELGKISTDQEKLRQEAARTKKEFIEVKTKRRDLFMQLYEKVDQHIDRIYKELTRVRNQENRSGTAYLALEDTEEPYLGGIKYTAMPPHKRFRDLEQLSGGEKAVASLALVIALQKNTEAPFIMMDEPDASLDKLNLRAAADALSKISKNTQIVSVSLRDRFFEHSDALVGIYKDKNSQSSNVLTLNLKQFDDQTLEMDALE</sequence>
<evidence type="ECO:0000256" key="1">
    <source>
        <dbReference type="ARBA" id="ARBA00004123"/>
    </source>
</evidence>
<reference evidence="10 11" key="1">
    <citation type="submission" date="2024-04" db="EMBL/GenBank/DDBJ databases">
        <title>Tritrichomonas musculus Genome.</title>
        <authorList>
            <person name="Alves-Ferreira E."/>
            <person name="Grigg M."/>
            <person name="Lorenzi H."/>
            <person name="Galac M."/>
        </authorList>
    </citation>
    <scope>NUCLEOTIDE SEQUENCE [LARGE SCALE GENOMIC DNA]</scope>
    <source>
        <strain evidence="10 11">EAF2021</strain>
    </source>
</reference>
<comment type="similarity">
    <text evidence="7">Belongs to the SMC family.</text>
</comment>
<dbReference type="InterPro" id="IPR003395">
    <property type="entry name" value="RecF/RecN/SMC_N"/>
</dbReference>
<keyword evidence="6" id="KW-0131">Cell cycle</keyword>
<evidence type="ECO:0000256" key="3">
    <source>
        <dbReference type="ARBA" id="ARBA00022776"/>
    </source>
</evidence>
<dbReference type="EMBL" id="JAPFFF010000002">
    <property type="protein sequence ID" value="KAK8897114.1"/>
    <property type="molecule type" value="Genomic_DNA"/>
</dbReference>
<dbReference type="Proteomes" id="UP001470230">
    <property type="component" value="Unassembled WGS sequence"/>
</dbReference>
<feature type="coiled-coil region" evidence="8">
    <location>
        <begin position="203"/>
        <end position="326"/>
    </location>
</feature>
<comment type="subcellular location">
    <subcellularLocation>
        <location evidence="1 7">Nucleus</location>
    </subcellularLocation>
</comment>
<feature type="coiled-coil region" evidence="8">
    <location>
        <begin position="983"/>
        <end position="1037"/>
    </location>
</feature>
<evidence type="ECO:0000256" key="8">
    <source>
        <dbReference type="SAM" id="Coils"/>
    </source>
</evidence>
<evidence type="ECO:0000256" key="6">
    <source>
        <dbReference type="ARBA" id="ARBA00023306"/>
    </source>
</evidence>
<feature type="coiled-coil region" evidence="8">
    <location>
        <begin position="452"/>
        <end position="479"/>
    </location>
</feature>
<dbReference type="Gene3D" id="3.30.70.1620">
    <property type="match status" value="1"/>
</dbReference>
<dbReference type="Pfam" id="PF02463">
    <property type="entry name" value="SMC_N"/>
    <property type="match status" value="1"/>
</dbReference>
<evidence type="ECO:0000256" key="2">
    <source>
        <dbReference type="ARBA" id="ARBA00022618"/>
    </source>
</evidence>
<accession>A0ABR2L167</accession>
<keyword evidence="5 7" id="KW-0539">Nucleus</keyword>
<evidence type="ECO:0000313" key="10">
    <source>
        <dbReference type="EMBL" id="KAK8897114.1"/>
    </source>
</evidence>
<organism evidence="10 11">
    <name type="scientific">Tritrichomonas musculus</name>
    <dbReference type="NCBI Taxonomy" id="1915356"/>
    <lineage>
        <taxon>Eukaryota</taxon>
        <taxon>Metamonada</taxon>
        <taxon>Parabasalia</taxon>
        <taxon>Tritrichomonadida</taxon>
        <taxon>Tritrichomonadidae</taxon>
        <taxon>Tritrichomonas</taxon>
    </lineage>
</organism>
<dbReference type="SMART" id="SM00968">
    <property type="entry name" value="SMC_hinge"/>
    <property type="match status" value="1"/>
</dbReference>
<evidence type="ECO:0000256" key="4">
    <source>
        <dbReference type="ARBA" id="ARBA00023054"/>
    </source>
</evidence>
<dbReference type="InterPro" id="IPR036277">
    <property type="entry name" value="SMC_hinge_sf"/>
</dbReference>
<keyword evidence="2" id="KW-0132">Cell division</keyword>
<dbReference type="SUPFAM" id="SSF75553">
    <property type="entry name" value="Smc hinge domain"/>
    <property type="match status" value="1"/>
</dbReference>
<dbReference type="PANTHER" id="PTHR18937">
    <property type="entry name" value="STRUCTURAL MAINTENANCE OF CHROMOSOMES SMC FAMILY MEMBER"/>
    <property type="match status" value="1"/>
</dbReference>
<name>A0ABR2L167_9EUKA</name>
<gene>
    <name evidence="10" type="ORF">M9Y10_015048</name>
</gene>
<evidence type="ECO:0000259" key="9">
    <source>
        <dbReference type="SMART" id="SM00968"/>
    </source>
</evidence>
<keyword evidence="3" id="KW-0498">Mitosis</keyword>
<evidence type="ECO:0000256" key="7">
    <source>
        <dbReference type="PIRNR" id="PIRNR005719"/>
    </source>
</evidence>